<keyword evidence="2" id="KW-0808">Transferase</keyword>
<evidence type="ECO:0000256" key="5">
    <source>
        <dbReference type="ARBA" id="ARBA00023316"/>
    </source>
</evidence>
<gene>
    <name evidence="7" type="ORF">CTAYLR_006971</name>
</gene>
<accession>A0AAD7XPB1</accession>
<keyword evidence="5" id="KW-0961">Cell wall biogenesis/degradation</keyword>
<comment type="pathway">
    <text evidence="1">Cell wall biogenesis; peptidoglycan biosynthesis.</text>
</comment>
<feature type="domain" description="L,D-TPase catalytic" evidence="6">
    <location>
        <begin position="149"/>
        <end position="237"/>
    </location>
</feature>
<dbReference type="CDD" id="cd16913">
    <property type="entry name" value="YkuD_like"/>
    <property type="match status" value="1"/>
</dbReference>
<proteinExistence type="predicted"/>
<dbReference type="GO" id="GO:0016740">
    <property type="term" value="F:transferase activity"/>
    <property type="evidence" value="ECO:0007669"/>
    <property type="project" value="UniProtKB-KW"/>
</dbReference>
<reference evidence="7" key="1">
    <citation type="submission" date="2023-01" db="EMBL/GenBank/DDBJ databases">
        <title>Metagenome sequencing of chrysophaentin producing Chrysophaeum taylorii.</title>
        <authorList>
            <person name="Davison J."/>
            <person name="Bewley C."/>
        </authorList>
    </citation>
    <scope>NUCLEOTIDE SEQUENCE</scope>
    <source>
        <strain evidence="7">NIES-1699</strain>
    </source>
</reference>
<evidence type="ECO:0000259" key="6">
    <source>
        <dbReference type="Pfam" id="PF03734"/>
    </source>
</evidence>
<dbReference type="AlphaFoldDB" id="A0AAD7XPB1"/>
<evidence type="ECO:0000256" key="4">
    <source>
        <dbReference type="ARBA" id="ARBA00022984"/>
    </source>
</evidence>
<keyword evidence="3" id="KW-0133">Cell shape</keyword>
<dbReference type="InterPro" id="IPR005490">
    <property type="entry name" value="LD_TPept_cat_dom"/>
</dbReference>
<dbReference type="GO" id="GO:0071555">
    <property type="term" value="P:cell wall organization"/>
    <property type="evidence" value="ECO:0007669"/>
    <property type="project" value="UniProtKB-KW"/>
</dbReference>
<evidence type="ECO:0000256" key="3">
    <source>
        <dbReference type="ARBA" id="ARBA00022960"/>
    </source>
</evidence>
<evidence type="ECO:0000313" key="8">
    <source>
        <dbReference type="Proteomes" id="UP001230188"/>
    </source>
</evidence>
<dbReference type="Proteomes" id="UP001230188">
    <property type="component" value="Unassembled WGS sequence"/>
</dbReference>
<evidence type="ECO:0000256" key="1">
    <source>
        <dbReference type="ARBA" id="ARBA00004752"/>
    </source>
</evidence>
<sequence length="270" mass="28647">MPLPWTRVLKYFPDALESGSDVAIAQALLGRALNESVVVDSVFGPASAVAVAAFRGDGNGTFDAPTANALLACCSDDRYAGGTSPSNRTTLYTIVVPVVHNRSVELNATLFGPDGELLSFRARTHGLRDDALERPWPDYSNDDGLNEFTADGNTPTGLATLDLNTPEPNASLYGPYPVNRVVTGLEGNSFLVLGAGGRSGILLHSGLWPPGHGTQMPNSDGCIHVVPEDADRIWQALVSIGAQVRPNPYTSANYPYTPQGLISVIDIETR</sequence>
<dbReference type="EMBL" id="JAQMWT010000358">
    <property type="protein sequence ID" value="KAJ8603297.1"/>
    <property type="molecule type" value="Genomic_DNA"/>
</dbReference>
<keyword evidence="4" id="KW-0573">Peptidoglycan synthesis</keyword>
<dbReference type="Gene3D" id="2.40.440.10">
    <property type="entry name" value="L,D-transpeptidase catalytic domain-like"/>
    <property type="match status" value="1"/>
</dbReference>
<protein>
    <recommendedName>
        <fullName evidence="6">L,D-TPase catalytic domain-containing protein</fullName>
    </recommendedName>
</protein>
<dbReference type="GO" id="GO:0008360">
    <property type="term" value="P:regulation of cell shape"/>
    <property type="evidence" value="ECO:0007669"/>
    <property type="project" value="UniProtKB-KW"/>
</dbReference>
<comment type="caution">
    <text evidence="7">The sequence shown here is derived from an EMBL/GenBank/DDBJ whole genome shotgun (WGS) entry which is preliminary data.</text>
</comment>
<keyword evidence="8" id="KW-1185">Reference proteome</keyword>
<dbReference type="Pfam" id="PF03734">
    <property type="entry name" value="YkuD"/>
    <property type="match status" value="1"/>
</dbReference>
<dbReference type="InterPro" id="IPR038063">
    <property type="entry name" value="Transpep_catalytic_dom"/>
</dbReference>
<evidence type="ECO:0000313" key="7">
    <source>
        <dbReference type="EMBL" id="KAJ8603297.1"/>
    </source>
</evidence>
<dbReference type="SUPFAM" id="SSF141523">
    <property type="entry name" value="L,D-transpeptidase catalytic domain-like"/>
    <property type="match status" value="1"/>
</dbReference>
<evidence type="ECO:0000256" key="2">
    <source>
        <dbReference type="ARBA" id="ARBA00022679"/>
    </source>
</evidence>
<name>A0AAD7XPB1_9STRA</name>
<organism evidence="7 8">
    <name type="scientific">Chrysophaeum taylorii</name>
    <dbReference type="NCBI Taxonomy" id="2483200"/>
    <lineage>
        <taxon>Eukaryota</taxon>
        <taxon>Sar</taxon>
        <taxon>Stramenopiles</taxon>
        <taxon>Ochrophyta</taxon>
        <taxon>Pelagophyceae</taxon>
        <taxon>Pelagomonadales</taxon>
        <taxon>Pelagomonadaceae</taxon>
        <taxon>Chrysophaeum</taxon>
    </lineage>
</organism>